<dbReference type="Gene3D" id="1.10.10.10">
    <property type="entry name" value="Winged helix-like DNA-binding domain superfamily/Winged helix DNA-binding domain"/>
    <property type="match status" value="1"/>
</dbReference>
<dbReference type="RefSeq" id="WP_367627078.1">
    <property type="nucleotide sequence ID" value="NZ_JBFNQD010000038.1"/>
</dbReference>
<dbReference type="PROSITE" id="PS50931">
    <property type="entry name" value="HTH_LYSR"/>
    <property type="match status" value="1"/>
</dbReference>
<dbReference type="Pfam" id="PF00126">
    <property type="entry name" value="HTH_1"/>
    <property type="match status" value="1"/>
</dbReference>
<evidence type="ECO:0000256" key="4">
    <source>
        <dbReference type="ARBA" id="ARBA00023163"/>
    </source>
</evidence>
<name>A0ABV3PYJ0_9HYPH</name>
<dbReference type="InterPro" id="IPR005119">
    <property type="entry name" value="LysR_subst-bd"/>
</dbReference>
<dbReference type="PANTHER" id="PTHR30537">
    <property type="entry name" value="HTH-TYPE TRANSCRIPTIONAL REGULATOR"/>
    <property type="match status" value="1"/>
</dbReference>
<dbReference type="InterPro" id="IPR058163">
    <property type="entry name" value="LysR-type_TF_proteobact-type"/>
</dbReference>
<evidence type="ECO:0000259" key="5">
    <source>
        <dbReference type="PROSITE" id="PS50931"/>
    </source>
</evidence>
<keyword evidence="4" id="KW-0804">Transcription</keyword>
<dbReference type="SUPFAM" id="SSF53850">
    <property type="entry name" value="Periplasmic binding protein-like II"/>
    <property type="match status" value="1"/>
</dbReference>
<keyword evidence="2" id="KW-0805">Transcription regulation</keyword>
<proteinExistence type="inferred from homology"/>
<feature type="domain" description="HTH lysR-type" evidence="5">
    <location>
        <begin position="7"/>
        <end position="64"/>
    </location>
</feature>
<dbReference type="Proteomes" id="UP001555786">
    <property type="component" value="Unassembled WGS sequence"/>
</dbReference>
<evidence type="ECO:0000256" key="1">
    <source>
        <dbReference type="ARBA" id="ARBA00009437"/>
    </source>
</evidence>
<dbReference type="InterPro" id="IPR000847">
    <property type="entry name" value="LysR_HTH_N"/>
</dbReference>
<dbReference type="PANTHER" id="PTHR30537:SF74">
    <property type="entry name" value="HTH-TYPE TRANSCRIPTIONAL REGULATOR TRPI"/>
    <property type="match status" value="1"/>
</dbReference>
<gene>
    <name evidence="6" type="ORF">ABXS05_34780</name>
</gene>
<evidence type="ECO:0000256" key="3">
    <source>
        <dbReference type="ARBA" id="ARBA00023125"/>
    </source>
</evidence>
<protein>
    <submittedName>
        <fullName evidence="6">LysR family transcriptional regulator</fullName>
    </submittedName>
</protein>
<keyword evidence="7" id="KW-1185">Reference proteome</keyword>
<comment type="similarity">
    <text evidence="1">Belongs to the LysR transcriptional regulatory family.</text>
</comment>
<dbReference type="InterPro" id="IPR036390">
    <property type="entry name" value="WH_DNA-bd_sf"/>
</dbReference>
<dbReference type="InterPro" id="IPR036388">
    <property type="entry name" value="WH-like_DNA-bd_sf"/>
</dbReference>
<dbReference type="EMBL" id="JBFNQD010000038">
    <property type="protein sequence ID" value="MEW9310743.1"/>
    <property type="molecule type" value="Genomic_DNA"/>
</dbReference>
<dbReference type="Gene3D" id="3.40.190.10">
    <property type="entry name" value="Periplasmic binding protein-like II"/>
    <property type="match status" value="2"/>
</dbReference>
<keyword evidence="3" id="KW-0238">DNA-binding</keyword>
<evidence type="ECO:0000256" key="2">
    <source>
        <dbReference type="ARBA" id="ARBA00023015"/>
    </source>
</evidence>
<evidence type="ECO:0000313" key="6">
    <source>
        <dbReference type="EMBL" id="MEW9310743.1"/>
    </source>
</evidence>
<accession>A0ABV3PYJ0</accession>
<comment type="caution">
    <text evidence="6">The sequence shown here is derived from an EMBL/GenBank/DDBJ whole genome shotgun (WGS) entry which is preliminary data.</text>
</comment>
<organism evidence="6 7">
    <name type="scientific">Labrys neptuniae</name>
    <dbReference type="NCBI Taxonomy" id="376174"/>
    <lineage>
        <taxon>Bacteria</taxon>
        <taxon>Pseudomonadati</taxon>
        <taxon>Pseudomonadota</taxon>
        <taxon>Alphaproteobacteria</taxon>
        <taxon>Hyphomicrobiales</taxon>
        <taxon>Xanthobacteraceae</taxon>
        <taxon>Labrys</taxon>
    </lineage>
</organism>
<dbReference type="Pfam" id="PF03466">
    <property type="entry name" value="LysR_substrate"/>
    <property type="match status" value="1"/>
</dbReference>
<evidence type="ECO:0000313" key="7">
    <source>
        <dbReference type="Proteomes" id="UP001555786"/>
    </source>
</evidence>
<dbReference type="SUPFAM" id="SSF46785">
    <property type="entry name" value="Winged helix' DNA-binding domain"/>
    <property type="match status" value="1"/>
</dbReference>
<sequence>MDRSVIPSLDDLRAFEATARLGSVRLAADTLALTHGAVSRRIAKLSDDLGFRLFEKSGRGLKLTAAGETLFLTVNRFFGELRATVQGLRAAATQDDALVLSCEPSVAMRWLIPRLGGFQAAHPAIALHLSVGGGSIDFARERIDLAIRRLDFAMPETWQVRRLFAEKVGPVMVPDRLADFEEGAYIGLGSRTRPDAWPTWLARHPHRPRPQEIRFYDHHFLMMEAASAGLGVALGPLVLATDDLKRGRLTAPAGFWADGTHYGLVWPGERELGAKDEQLMAWLVAACFSSFG</sequence>
<reference evidence="6 7" key="1">
    <citation type="submission" date="2024-07" db="EMBL/GenBank/DDBJ databases">
        <title>Description of Labrys sedimenti sp. nov., isolated from a diclofenac-degrading enrichment culture.</title>
        <authorList>
            <person name="Tancsics A."/>
            <person name="Csepanyi A."/>
        </authorList>
    </citation>
    <scope>NUCLEOTIDE SEQUENCE [LARGE SCALE GENOMIC DNA]</scope>
    <source>
        <strain evidence="6 7">LMG 23578</strain>
    </source>
</reference>